<feature type="active site" description="Proton donor" evidence="4">
    <location>
        <position position="848"/>
    </location>
</feature>
<dbReference type="OrthoDB" id="68317at2759"/>
<dbReference type="SUPFAM" id="SSF55781">
    <property type="entry name" value="GAF domain-like"/>
    <property type="match status" value="4"/>
</dbReference>
<evidence type="ECO:0000256" key="6">
    <source>
        <dbReference type="RuleBase" id="RU363067"/>
    </source>
</evidence>
<dbReference type="GeneID" id="24129703"/>
<dbReference type="InterPro" id="IPR036971">
    <property type="entry name" value="PDEase_catalytic_dom_sf"/>
</dbReference>
<sequence>MSAKVFQMPNSARKRPPTTDLDHPVLKKTKNTNDARLVARRRWKMIQGHVLLSRWLRKTVGENNHRKFRKAQQSLMDSLFTSQDDFIDVLLKIREQFVSFMDAENCYIYIATTRGVLEFDGQSVYPSTRIQNGLLHRAFEQGTPMHVHTAVTSDLFIDEKDGLDGLDVRSYLCMPLQNGSRVVAVAEIFNYRKGIQTIQDWVDSLQRATDEPNDLTVYSRFVAQIVTSLNISFEHVERRTSFPSAMATTTSSTDLLSSDAVLQRAVGLLHRMMAIDHCRVYALDVPSNSLFSRIFRNQPSMSIRVGDGIVGAVAEAGKAMHLLDASADPRWSPGQDNTSGLDISTLLCTPIIGPDGRVNGVLQLLNRRHEPSFTAVDQAICSTICTHLGVEIYNADLRASISKAQVKAQTLLDLSTILFQESDIQVIVRAIVATVQRPMGAADVRIYVTDREKNELVLFDGDRRRRPMLDGLLGHTVVTGEVCNSHDVQHDTRWTLTWRAEYKDVRALLVVPIKDATGYVLGVVEMLGKSDEAPKNYFDQEDEALAIGIAYYLAIALNNAISARAAVRRSDALIKMLHVVSSCTDVSSVFEEVITATCEILDAEHAMLFLVNHIENTLTSRGSEKTKGCVLSMDMGIPGEVAATGAPIILSEATPHPKFDASMDALLGITTRSLLCVPVVSREKIIAVVQVINKRLAPSFMSDDVALMKAVCVEISSVIERRSLELLFHDEEHPETELQKVTSDFLAQFTDVHRPTPSTSRPPSPPPQETATSEPAAALMAMSPDLDKLRNVVDWGLNPFTLSRELLLVHAHAMFDGFHLLAHYQMPTKTFQRFMIAVRDQYRTVAYHNFNHAFTTLHMTFLVVLAQATSTRAMHALLDTRDVLALFIGAVCHDMNHNGRTNEFHIKAKTSTAMLYNDQSVLENMHAAHCFDTLRRPGHNILEHLSSPDYIYVRKSIIRIILATDMHVHSNMVKMLHERFKHGVFQHDAEADKELLLNAIVHSADIANPTLPTPVHTLWTEALMVEFNEQYKEEVALGLSPSGFMSTKAHSPDHARMNIAFIDSCVFPLWSIMHDFLDGLGGCIDNLHRNREYWVAKTTMSLADV</sequence>
<dbReference type="Proteomes" id="UP000030745">
    <property type="component" value="Unassembled WGS sequence"/>
</dbReference>
<evidence type="ECO:0000256" key="2">
    <source>
        <dbReference type="ARBA" id="ARBA00022723"/>
    </source>
</evidence>
<dbReference type="PANTHER" id="PTHR11347">
    <property type="entry name" value="CYCLIC NUCLEOTIDE PHOSPHODIESTERASE"/>
    <property type="match status" value="1"/>
</dbReference>
<feature type="region of interest" description="Disordered" evidence="7">
    <location>
        <begin position="1"/>
        <end position="22"/>
    </location>
</feature>
<dbReference type="GO" id="GO:0007165">
    <property type="term" value="P:signal transduction"/>
    <property type="evidence" value="ECO:0007669"/>
    <property type="project" value="InterPro"/>
</dbReference>
<evidence type="ECO:0000256" key="7">
    <source>
        <dbReference type="SAM" id="MobiDB-lite"/>
    </source>
</evidence>
<dbReference type="CDD" id="cd00077">
    <property type="entry name" value="HDc"/>
    <property type="match status" value="1"/>
</dbReference>
<dbReference type="VEuPathDB" id="FungiDB:SPRG_07430"/>
<dbReference type="Gene3D" id="1.10.1300.10">
    <property type="entry name" value="3'5'-cyclic nucleotide phosphodiesterase, catalytic domain"/>
    <property type="match status" value="1"/>
</dbReference>
<name>A0A067CKX8_SAPPC</name>
<reference evidence="9 10" key="1">
    <citation type="journal article" date="2013" name="PLoS Genet.">
        <title>Distinctive expansion of potential virulence genes in the genome of the oomycete fish pathogen Saprolegnia parasitica.</title>
        <authorList>
            <person name="Jiang R.H."/>
            <person name="de Bruijn I."/>
            <person name="Haas B.J."/>
            <person name="Belmonte R."/>
            <person name="Lobach L."/>
            <person name="Christie J."/>
            <person name="van den Ackerveken G."/>
            <person name="Bottin A."/>
            <person name="Bulone V."/>
            <person name="Diaz-Moreno S.M."/>
            <person name="Dumas B."/>
            <person name="Fan L."/>
            <person name="Gaulin E."/>
            <person name="Govers F."/>
            <person name="Grenville-Briggs L.J."/>
            <person name="Horner N.R."/>
            <person name="Levin J.Z."/>
            <person name="Mammella M."/>
            <person name="Meijer H.J."/>
            <person name="Morris P."/>
            <person name="Nusbaum C."/>
            <person name="Oome S."/>
            <person name="Phillips A.J."/>
            <person name="van Rooyen D."/>
            <person name="Rzeszutek E."/>
            <person name="Saraiva M."/>
            <person name="Secombes C.J."/>
            <person name="Seidl M.F."/>
            <person name="Snel B."/>
            <person name="Stassen J.H."/>
            <person name="Sykes S."/>
            <person name="Tripathy S."/>
            <person name="van den Berg H."/>
            <person name="Vega-Arreguin J.C."/>
            <person name="Wawra S."/>
            <person name="Young S.K."/>
            <person name="Zeng Q."/>
            <person name="Dieguez-Uribeondo J."/>
            <person name="Russ C."/>
            <person name="Tyler B.M."/>
            <person name="van West P."/>
        </authorList>
    </citation>
    <scope>NUCLEOTIDE SEQUENCE [LARGE SCALE GENOMIC DNA]</scope>
    <source>
        <strain evidence="9 10">CBS 223.65</strain>
    </source>
</reference>
<dbReference type="SUPFAM" id="SSF109604">
    <property type="entry name" value="HD-domain/PDEase-like"/>
    <property type="match status" value="1"/>
</dbReference>
<feature type="binding site" evidence="5">
    <location>
        <position position="893"/>
    </location>
    <ligand>
        <name>Zn(2+)</name>
        <dbReference type="ChEBI" id="CHEBI:29105"/>
        <label>1</label>
    </ligand>
</feature>
<dbReference type="InterPro" id="IPR029016">
    <property type="entry name" value="GAF-like_dom_sf"/>
</dbReference>
<dbReference type="GO" id="GO:0004114">
    <property type="term" value="F:3',5'-cyclic-nucleotide phosphodiesterase activity"/>
    <property type="evidence" value="ECO:0007669"/>
    <property type="project" value="InterPro"/>
</dbReference>
<dbReference type="EMBL" id="KK583218">
    <property type="protein sequence ID" value="KDO27181.1"/>
    <property type="molecule type" value="Genomic_DNA"/>
</dbReference>
<comment type="cofactor">
    <cofactor evidence="6">
        <name>a divalent metal cation</name>
        <dbReference type="ChEBI" id="CHEBI:60240"/>
    </cofactor>
    <text evidence="6">Binds 2 divalent metal cations per subunit. Site 1 may preferentially bind zinc ions, while site 2 has a preference for magnesium and/or manganese ions.</text>
</comment>
<keyword evidence="3 6" id="KW-0378">Hydrolase</keyword>
<keyword evidence="1" id="KW-0140">cGMP</keyword>
<evidence type="ECO:0000256" key="1">
    <source>
        <dbReference type="ARBA" id="ARBA00022535"/>
    </source>
</evidence>
<dbReference type="OMA" id="DSCAFPL"/>
<dbReference type="RefSeq" id="XP_012201959.1">
    <property type="nucleotide sequence ID" value="XM_012346569.1"/>
</dbReference>
<gene>
    <name evidence="9" type="ORF">SPRG_07430</name>
</gene>
<evidence type="ECO:0000259" key="8">
    <source>
        <dbReference type="PROSITE" id="PS51845"/>
    </source>
</evidence>
<feature type="binding site" evidence="5">
    <location>
        <position position="894"/>
    </location>
    <ligand>
        <name>Zn(2+)</name>
        <dbReference type="ChEBI" id="CHEBI:29105"/>
        <label>2</label>
    </ligand>
</feature>
<evidence type="ECO:0000256" key="4">
    <source>
        <dbReference type="PIRSR" id="PIRSR623088-1"/>
    </source>
</evidence>
<proteinExistence type="inferred from homology"/>
<dbReference type="STRING" id="695850.A0A067CKX8"/>
<feature type="region of interest" description="Disordered" evidence="7">
    <location>
        <begin position="752"/>
        <end position="773"/>
    </location>
</feature>
<dbReference type="InterPro" id="IPR023174">
    <property type="entry name" value="PDEase_CS"/>
</dbReference>
<protein>
    <recommendedName>
        <fullName evidence="6">Phosphodiesterase</fullName>
        <ecNumber evidence="6">3.1.4.-</ecNumber>
    </recommendedName>
</protein>
<dbReference type="Pfam" id="PF00233">
    <property type="entry name" value="PDEase_I"/>
    <property type="match status" value="1"/>
</dbReference>
<organism evidence="9 10">
    <name type="scientific">Saprolegnia parasitica (strain CBS 223.65)</name>
    <dbReference type="NCBI Taxonomy" id="695850"/>
    <lineage>
        <taxon>Eukaryota</taxon>
        <taxon>Sar</taxon>
        <taxon>Stramenopiles</taxon>
        <taxon>Oomycota</taxon>
        <taxon>Saprolegniomycetes</taxon>
        <taxon>Saprolegniales</taxon>
        <taxon>Saprolegniaceae</taxon>
        <taxon>Saprolegnia</taxon>
    </lineage>
</organism>
<dbReference type="PROSITE" id="PS00126">
    <property type="entry name" value="PDEASE_I_1"/>
    <property type="match status" value="1"/>
</dbReference>
<evidence type="ECO:0000313" key="9">
    <source>
        <dbReference type="EMBL" id="KDO27181.1"/>
    </source>
</evidence>
<dbReference type="KEGG" id="spar:SPRG_07430"/>
<feature type="domain" description="PDEase" evidence="8">
    <location>
        <begin position="767"/>
        <end position="1101"/>
    </location>
</feature>
<dbReference type="InterPro" id="IPR023088">
    <property type="entry name" value="PDEase"/>
</dbReference>
<evidence type="ECO:0000313" key="10">
    <source>
        <dbReference type="Proteomes" id="UP000030745"/>
    </source>
</evidence>
<dbReference type="EC" id="3.1.4.-" evidence="6"/>
<dbReference type="InterPro" id="IPR002073">
    <property type="entry name" value="PDEase_catalytic_dom"/>
</dbReference>
<dbReference type="InterPro" id="IPR003018">
    <property type="entry name" value="GAF"/>
</dbReference>
<dbReference type="PROSITE" id="PS51845">
    <property type="entry name" value="PDEASE_I_2"/>
    <property type="match status" value="1"/>
</dbReference>
<feature type="binding site" evidence="5">
    <location>
        <position position="894"/>
    </location>
    <ligand>
        <name>Zn(2+)</name>
        <dbReference type="ChEBI" id="CHEBI:29105"/>
        <label>1</label>
    </ligand>
</feature>
<accession>A0A067CKX8</accession>
<keyword evidence="2 5" id="KW-0479">Metal-binding</keyword>
<dbReference type="PRINTS" id="PR00387">
    <property type="entry name" value="PDIESTERASE1"/>
</dbReference>
<dbReference type="Pfam" id="PF01590">
    <property type="entry name" value="GAF"/>
    <property type="match status" value="3"/>
</dbReference>
<evidence type="ECO:0000256" key="3">
    <source>
        <dbReference type="ARBA" id="ARBA00022801"/>
    </source>
</evidence>
<feature type="binding site" evidence="5">
    <location>
        <position position="1005"/>
    </location>
    <ligand>
        <name>Zn(2+)</name>
        <dbReference type="ChEBI" id="CHEBI:29105"/>
        <label>1</label>
    </ligand>
</feature>
<feature type="binding site" evidence="5">
    <location>
        <position position="852"/>
    </location>
    <ligand>
        <name>Zn(2+)</name>
        <dbReference type="ChEBI" id="CHEBI:29105"/>
        <label>1</label>
    </ligand>
</feature>
<comment type="similarity">
    <text evidence="6">Belongs to the cyclic nucleotide phosphodiesterase family.</text>
</comment>
<dbReference type="Pfam" id="PF13185">
    <property type="entry name" value="GAF_2"/>
    <property type="match status" value="1"/>
</dbReference>
<dbReference type="InterPro" id="IPR003607">
    <property type="entry name" value="HD/PDEase_dom"/>
</dbReference>
<evidence type="ECO:0000256" key="5">
    <source>
        <dbReference type="PIRSR" id="PIRSR623088-3"/>
    </source>
</evidence>
<dbReference type="GO" id="GO:0046872">
    <property type="term" value="F:metal ion binding"/>
    <property type="evidence" value="ECO:0007669"/>
    <property type="project" value="UniProtKB-KW"/>
</dbReference>
<dbReference type="SMART" id="SM00065">
    <property type="entry name" value="GAF"/>
    <property type="match status" value="4"/>
</dbReference>
<keyword evidence="10" id="KW-1185">Reference proteome</keyword>
<dbReference type="AlphaFoldDB" id="A0A067CKX8"/>
<dbReference type="Gene3D" id="3.30.450.40">
    <property type="match status" value="4"/>
</dbReference>